<accession>A0A1D3TZ65</accession>
<dbReference type="STRING" id="1619234.SAMN05421730_10631"/>
<dbReference type="AlphaFoldDB" id="A0A1D3TZ65"/>
<keyword evidence="2" id="KW-1185">Reference proteome</keyword>
<dbReference type="Proteomes" id="UP000199315">
    <property type="component" value="Unassembled WGS sequence"/>
</dbReference>
<proteinExistence type="predicted"/>
<evidence type="ECO:0008006" key="3">
    <source>
        <dbReference type="Google" id="ProtNLM"/>
    </source>
</evidence>
<organism evidence="1 2">
    <name type="scientific">Anaerobium acetethylicum</name>
    <dbReference type="NCBI Taxonomy" id="1619234"/>
    <lineage>
        <taxon>Bacteria</taxon>
        <taxon>Bacillati</taxon>
        <taxon>Bacillota</taxon>
        <taxon>Clostridia</taxon>
        <taxon>Lachnospirales</taxon>
        <taxon>Lachnospiraceae</taxon>
        <taxon>Anaerobium</taxon>
    </lineage>
</organism>
<name>A0A1D3TZ65_9FIRM</name>
<evidence type="ECO:0000313" key="1">
    <source>
        <dbReference type="EMBL" id="SCP99819.1"/>
    </source>
</evidence>
<reference evidence="1 2" key="1">
    <citation type="submission" date="2016-09" db="EMBL/GenBank/DDBJ databases">
        <authorList>
            <person name="Capua I."/>
            <person name="De Benedictis P."/>
            <person name="Joannis T."/>
            <person name="Lombin L.H."/>
            <person name="Cattoli G."/>
        </authorList>
    </citation>
    <scope>NUCLEOTIDE SEQUENCE [LARGE SCALE GENOMIC DNA]</scope>
    <source>
        <strain evidence="1 2">GluBS11</strain>
    </source>
</reference>
<sequence>MGLILFLEHCLVQIGHVTVCKSKRSAYRTLTNILTYIEEKLLLRVNREKTTFAYVGKVKFLGFSFYKNKSGMRLRVHPKAINKMKATKKAYTFHISKGKNPRKTLCLVTQSLP</sequence>
<protein>
    <recommendedName>
        <fullName evidence="3">Reverse transcriptase (RNA-dependent DNA polymerase)</fullName>
    </recommendedName>
</protein>
<gene>
    <name evidence="1" type="ORF">SAMN05421730_10631</name>
</gene>
<dbReference type="EMBL" id="FMKA01000063">
    <property type="protein sequence ID" value="SCP99819.1"/>
    <property type="molecule type" value="Genomic_DNA"/>
</dbReference>
<evidence type="ECO:0000313" key="2">
    <source>
        <dbReference type="Proteomes" id="UP000199315"/>
    </source>
</evidence>